<dbReference type="PRINTS" id="PR00322">
    <property type="entry name" value="G10"/>
</dbReference>
<dbReference type="PANTHER" id="PTHR19411:SF0">
    <property type="entry name" value="PROTEIN BUD31 HOMOLOG"/>
    <property type="match status" value="1"/>
</dbReference>
<dbReference type="Pfam" id="PF01125">
    <property type="entry name" value="BUD31"/>
    <property type="match status" value="1"/>
</dbReference>
<organism evidence="4 5">
    <name type="scientific">Metschnikowia bicuspidata var. bicuspidata NRRL YB-4993</name>
    <dbReference type="NCBI Taxonomy" id="869754"/>
    <lineage>
        <taxon>Eukaryota</taxon>
        <taxon>Fungi</taxon>
        <taxon>Dikarya</taxon>
        <taxon>Ascomycota</taxon>
        <taxon>Saccharomycotina</taxon>
        <taxon>Pichiomycetes</taxon>
        <taxon>Metschnikowiaceae</taxon>
        <taxon>Metschnikowia</taxon>
    </lineage>
</organism>
<dbReference type="OrthoDB" id="277109at2759"/>
<dbReference type="AlphaFoldDB" id="A0A1A0HEC2"/>
<dbReference type="PANTHER" id="PTHR19411">
    <property type="entry name" value="PROTEIN BUD31-RELATED"/>
    <property type="match status" value="1"/>
</dbReference>
<dbReference type="GeneID" id="30027544"/>
<sequence length="147" mass="16672">MPKAPRSKKPPADYEKVEPTLTKLLAKLKEAQSTSLQSSTANKHSSLWPILKLNHQISRYVYSMYYQRKAISKELYDYLIRQKYVDADLIAKWKKQGYENLCCVGCIVVSEKNHGTTCICRVPRADVDGRNQDGCVTCGCRGCFSSD</sequence>
<accession>A0A1A0HEC2</accession>
<gene>
    <name evidence="4" type="ORF">METBIDRAFT_151087</name>
</gene>
<evidence type="ECO:0000256" key="3">
    <source>
        <dbReference type="ARBA" id="ARBA00023242"/>
    </source>
</evidence>
<comment type="subcellular location">
    <subcellularLocation>
        <location evidence="1">Nucleus</location>
    </subcellularLocation>
</comment>
<dbReference type="Proteomes" id="UP000092555">
    <property type="component" value="Unassembled WGS sequence"/>
</dbReference>
<keyword evidence="5" id="KW-1185">Reference proteome</keyword>
<evidence type="ECO:0000256" key="2">
    <source>
        <dbReference type="ARBA" id="ARBA00005287"/>
    </source>
</evidence>
<comment type="caution">
    <text evidence="4">The sequence shown here is derived from an EMBL/GenBank/DDBJ whole genome shotgun (WGS) entry which is preliminary data.</text>
</comment>
<proteinExistence type="inferred from homology"/>
<dbReference type="STRING" id="869754.A0A1A0HEC2"/>
<dbReference type="GO" id="GO:0005681">
    <property type="term" value="C:spliceosomal complex"/>
    <property type="evidence" value="ECO:0007669"/>
    <property type="project" value="TreeGrafter"/>
</dbReference>
<evidence type="ECO:0000256" key="1">
    <source>
        <dbReference type="ARBA" id="ARBA00004123"/>
    </source>
</evidence>
<name>A0A1A0HEC2_9ASCO</name>
<keyword evidence="3" id="KW-0539">Nucleus</keyword>
<evidence type="ECO:0000313" key="5">
    <source>
        <dbReference type="Proteomes" id="UP000092555"/>
    </source>
</evidence>
<dbReference type="GO" id="GO:0000398">
    <property type="term" value="P:mRNA splicing, via spliceosome"/>
    <property type="evidence" value="ECO:0007669"/>
    <property type="project" value="EnsemblFungi"/>
</dbReference>
<dbReference type="InterPro" id="IPR001748">
    <property type="entry name" value="BUD31"/>
</dbReference>
<evidence type="ECO:0000313" key="4">
    <source>
        <dbReference type="EMBL" id="OBA22341.1"/>
    </source>
</evidence>
<dbReference type="EMBL" id="LXTC01000002">
    <property type="protein sequence ID" value="OBA22341.1"/>
    <property type="molecule type" value="Genomic_DNA"/>
</dbReference>
<reference evidence="4 5" key="1">
    <citation type="submission" date="2016-05" db="EMBL/GenBank/DDBJ databases">
        <title>Comparative genomics of biotechnologically important yeasts.</title>
        <authorList>
            <consortium name="DOE Joint Genome Institute"/>
            <person name="Riley R."/>
            <person name="Haridas S."/>
            <person name="Wolfe K.H."/>
            <person name="Lopes M.R."/>
            <person name="Hittinger C.T."/>
            <person name="Goker M."/>
            <person name="Salamov A."/>
            <person name="Wisecaver J."/>
            <person name="Long T.M."/>
            <person name="Aerts A.L."/>
            <person name="Barry K."/>
            <person name="Choi C."/>
            <person name="Clum A."/>
            <person name="Coughlan A.Y."/>
            <person name="Deshpande S."/>
            <person name="Douglass A.P."/>
            <person name="Hanson S.J."/>
            <person name="Klenk H.-P."/>
            <person name="LaButti K."/>
            <person name="Lapidus A."/>
            <person name="Lindquist E."/>
            <person name="Lipzen A."/>
            <person name="Meier-kolthoff J.P."/>
            <person name="Ohm R.A."/>
            <person name="Otillar R.P."/>
            <person name="Pangilinan J."/>
            <person name="Peng Y."/>
            <person name="Rokas A."/>
            <person name="Rosa C.A."/>
            <person name="Scheuner C."/>
            <person name="Sibirny A.A."/>
            <person name="Slot J.C."/>
            <person name="Stielow J.B."/>
            <person name="Sun H."/>
            <person name="Kurtzman C.P."/>
            <person name="Blackwell M."/>
            <person name="Grigoriev I.V."/>
            <person name="Jeffries T.W."/>
        </authorList>
    </citation>
    <scope>NUCLEOTIDE SEQUENCE [LARGE SCALE GENOMIC DNA]</scope>
    <source>
        <strain evidence="4 5">NRRL YB-4993</strain>
    </source>
</reference>
<dbReference type="RefSeq" id="XP_018712837.1">
    <property type="nucleotide sequence ID" value="XM_018854568.1"/>
</dbReference>
<comment type="similarity">
    <text evidence="2">Belongs to the BUD31 (G10) family.</text>
</comment>
<dbReference type="GO" id="GO:0005686">
    <property type="term" value="C:U2 snRNP"/>
    <property type="evidence" value="ECO:0007669"/>
    <property type="project" value="EnsemblFungi"/>
</dbReference>
<dbReference type="GO" id="GO:0000974">
    <property type="term" value="C:Prp19 complex"/>
    <property type="evidence" value="ECO:0007669"/>
    <property type="project" value="EnsemblFungi"/>
</dbReference>
<protein>
    <submittedName>
        <fullName evidence="4">G10 protein</fullName>
    </submittedName>
</protein>